<evidence type="ECO:0000256" key="1">
    <source>
        <dbReference type="SAM" id="MobiDB-lite"/>
    </source>
</evidence>
<keyword evidence="3" id="KW-1185">Reference proteome</keyword>
<accession>A0A1H4I5Z8</accession>
<name>A0A1H4I5Z8_9PSEU</name>
<proteinExistence type="predicted"/>
<gene>
    <name evidence="2" type="ORF">SAMN04489727_0176</name>
</gene>
<dbReference type="Proteomes" id="UP000199622">
    <property type="component" value="Unassembled WGS sequence"/>
</dbReference>
<organism evidence="2 3">
    <name type="scientific">Amycolatopsis tolypomycina</name>
    <dbReference type="NCBI Taxonomy" id="208445"/>
    <lineage>
        <taxon>Bacteria</taxon>
        <taxon>Bacillati</taxon>
        <taxon>Actinomycetota</taxon>
        <taxon>Actinomycetes</taxon>
        <taxon>Pseudonocardiales</taxon>
        <taxon>Pseudonocardiaceae</taxon>
        <taxon>Amycolatopsis</taxon>
    </lineage>
</organism>
<dbReference type="RefSeq" id="WP_091303933.1">
    <property type="nucleotide sequence ID" value="NZ_FNSO01000001.1"/>
</dbReference>
<dbReference type="STRING" id="208445.SAMN04489727_0176"/>
<evidence type="ECO:0000313" key="2">
    <source>
        <dbReference type="EMBL" id="SEB29524.1"/>
    </source>
</evidence>
<dbReference type="OrthoDB" id="3624387at2"/>
<reference evidence="3" key="1">
    <citation type="submission" date="2016-10" db="EMBL/GenBank/DDBJ databases">
        <authorList>
            <person name="Varghese N."/>
            <person name="Submissions S."/>
        </authorList>
    </citation>
    <scope>NUCLEOTIDE SEQUENCE [LARGE SCALE GENOMIC DNA]</scope>
    <source>
        <strain evidence="3">DSM 44544</strain>
    </source>
</reference>
<evidence type="ECO:0008006" key="4">
    <source>
        <dbReference type="Google" id="ProtNLM"/>
    </source>
</evidence>
<feature type="compositionally biased region" description="Low complexity" evidence="1">
    <location>
        <begin position="29"/>
        <end position="39"/>
    </location>
</feature>
<evidence type="ECO:0000313" key="3">
    <source>
        <dbReference type="Proteomes" id="UP000199622"/>
    </source>
</evidence>
<protein>
    <recommendedName>
        <fullName evidence="4">PE family protein</fullName>
    </recommendedName>
</protein>
<dbReference type="AlphaFoldDB" id="A0A1H4I5Z8"/>
<feature type="region of interest" description="Disordered" evidence="1">
    <location>
        <begin position="1"/>
        <end position="39"/>
    </location>
</feature>
<dbReference type="EMBL" id="FNSO01000001">
    <property type="protein sequence ID" value="SEB29524.1"/>
    <property type="molecule type" value="Genomic_DNA"/>
</dbReference>
<sequence length="141" mass="15159">MPDSQPPVYDPNTRRAPLTPVTQRAGTYGAPAGAEASGPGFKYDEATLRELMNDWNELANEFQDDQREARTIAVTGGPGLEYASGSNADQICKSGNVLLATLKEREKYCRNMAAKFDAALGKYAASEDAHTTEIKQTGGSL</sequence>